<keyword evidence="3" id="KW-1185">Reference proteome</keyword>
<dbReference type="EMBL" id="AP023321">
    <property type="protein sequence ID" value="BCI59789.1"/>
    <property type="molecule type" value="Genomic_DNA"/>
</dbReference>
<protein>
    <recommendedName>
        <fullName evidence="1">Phage tail assembly chaperone-like domain-containing protein</fullName>
    </recommendedName>
</protein>
<evidence type="ECO:0000313" key="2">
    <source>
        <dbReference type="EMBL" id="BCI59789.1"/>
    </source>
</evidence>
<evidence type="ECO:0000259" key="1">
    <source>
        <dbReference type="Pfam" id="PF16778"/>
    </source>
</evidence>
<dbReference type="KEGG" id="sman:C12CBH8_04280"/>
<reference evidence="3" key="1">
    <citation type="submission" date="2020-07" db="EMBL/GenBank/DDBJ databases">
        <title>Complete genome sequencing of Clostridia bacterium strain 12CBH8.</title>
        <authorList>
            <person name="Sakamoto M."/>
            <person name="Murakami T."/>
            <person name="Mori H."/>
        </authorList>
    </citation>
    <scope>NUCLEOTIDE SEQUENCE [LARGE SCALE GENOMIC DNA]</scope>
    <source>
        <strain evidence="3">12CBH8</strain>
    </source>
</reference>
<accession>A0A7I8D2V8</accession>
<organism evidence="2 3">
    <name type="scientific">Solibaculum mannosilyticum</name>
    <dbReference type="NCBI Taxonomy" id="2780922"/>
    <lineage>
        <taxon>Bacteria</taxon>
        <taxon>Bacillati</taxon>
        <taxon>Bacillota</taxon>
        <taxon>Clostridia</taxon>
        <taxon>Eubacteriales</taxon>
        <taxon>Oscillospiraceae</taxon>
        <taxon>Solibaculum</taxon>
    </lineage>
</organism>
<name>A0A7I8D2V8_9FIRM</name>
<dbReference type="RefSeq" id="WP_090265751.1">
    <property type="nucleotide sequence ID" value="NZ_AP023321.1"/>
</dbReference>
<dbReference type="AlphaFoldDB" id="A0A7I8D2V8"/>
<evidence type="ECO:0000313" key="3">
    <source>
        <dbReference type="Proteomes" id="UP000593890"/>
    </source>
</evidence>
<dbReference type="Proteomes" id="UP000593890">
    <property type="component" value="Chromosome"/>
</dbReference>
<dbReference type="Pfam" id="PF16778">
    <property type="entry name" value="Phage_tail_APC"/>
    <property type="match status" value="1"/>
</dbReference>
<proteinExistence type="predicted"/>
<feature type="domain" description="Phage tail assembly chaperone-like" evidence="1">
    <location>
        <begin position="82"/>
        <end position="136"/>
    </location>
</feature>
<dbReference type="InterPro" id="IPR031893">
    <property type="entry name" value="Phage_tail_APC"/>
</dbReference>
<gene>
    <name evidence="2" type="ORF">C12CBH8_04280</name>
</gene>
<dbReference type="Gene3D" id="6.10.140.1310">
    <property type="match status" value="1"/>
</dbReference>
<sequence length="140" mass="16725">MKMQSDVYPQPFIISPRGHDSCYLLFTDQVTPFEMDGQTFYQYEAYVLTEPCRDTLEQEITDQYDLWLQKAKDADRQQQALQVRQRRNRLLSQCDWTQMPDVDSNIAQGFRDYRQALRDIPQQEQFPYDVQWPSSPSINE</sequence>